<dbReference type="Gramene" id="MELO3C031748.2.1">
    <property type="protein sequence ID" value="MELO3C031748.2.1"/>
    <property type="gene ID" value="MELO3C031748.2"/>
</dbReference>
<dbReference type="EnsemblPlants" id="MELO3C031748.2.1">
    <property type="protein sequence ID" value="MELO3C031748.2.1"/>
    <property type="gene ID" value="MELO3C031748.2"/>
</dbReference>
<organism evidence="2">
    <name type="scientific">Cucumis melo</name>
    <name type="common">Muskmelon</name>
    <dbReference type="NCBI Taxonomy" id="3656"/>
    <lineage>
        <taxon>Eukaryota</taxon>
        <taxon>Viridiplantae</taxon>
        <taxon>Streptophyta</taxon>
        <taxon>Embryophyta</taxon>
        <taxon>Tracheophyta</taxon>
        <taxon>Spermatophyta</taxon>
        <taxon>Magnoliopsida</taxon>
        <taxon>eudicotyledons</taxon>
        <taxon>Gunneridae</taxon>
        <taxon>Pentapetalae</taxon>
        <taxon>rosids</taxon>
        <taxon>fabids</taxon>
        <taxon>Cucurbitales</taxon>
        <taxon>Cucurbitaceae</taxon>
        <taxon>Benincaseae</taxon>
        <taxon>Cucumis</taxon>
    </lineage>
</organism>
<proteinExistence type="predicted"/>
<feature type="signal peptide" evidence="1">
    <location>
        <begin position="1"/>
        <end position="17"/>
    </location>
</feature>
<dbReference type="AlphaFoldDB" id="A0A9I9EC60"/>
<accession>A0A9I9EC60</accession>
<feature type="chain" id="PRO_5039896385" evidence="1">
    <location>
        <begin position="18"/>
        <end position="71"/>
    </location>
</feature>
<protein>
    <submittedName>
        <fullName evidence="2">Uncharacterized protein</fullName>
    </submittedName>
</protein>
<name>A0A9I9EC60_CUCME</name>
<keyword evidence="1" id="KW-0732">Signal</keyword>
<reference evidence="2" key="1">
    <citation type="submission" date="2023-03" db="UniProtKB">
        <authorList>
            <consortium name="EnsemblPlants"/>
        </authorList>
    </citation>
    <scope>IDENTIFICATION</scope>
</reference>
<evidence type="ECO:0000313" key="2">
    <source>
        <dbReference type="EnsemblPlants" id="MELO3C031748.2.1"/>
    </source>
</evidence>
<sequence length="71" mass="8313">MLLVVALLKWKEFTVLCCDLHVLHQLNFSTNPLLISINSSISLGRGTRESDWKMRRYKLSLLFGEFVGFYY</sequence>
<evidence type="ECO:0000256" key="1">
    <source>
        <dbReference type="SAM" id="SignalP"/>
    </source>
</evidence>